<evidence type="ECO:0000313" key="3">
    <source>
        <dbReference type="Proteomes" id="UP001222325"/>
    </source>
</evidence>
<dbReference type="AlphaFoldDB" id="A0AAD6XIN2"/>
<sequence length="262" mass="29225">MPALENHSIPSSGQAAATRRGANNQRSATHPAASKAKQNGRRGGRKAPGELEAELERVKAQLAQALADAQTAKAASTAQEEDVERIERPKGEAGDRKNGFILQDAMKLEDDDQDYRAILRTVHASVGRVGLDFTQDFRQQDPAKLAAVYKLTRKKHPYLTRARFPLDWAQAEMVKQYLRNKRRYSVRRGYIPNRETRKHEREEGGSGEGNDKRHKGAHIDDLDDDEDDEENSGGGDDGDDGGENRDRAISEYYTVDFPPGNE</sequence>
<evidence type="ECO:0000256" key="1">
    <source>
        <dbReference type="SAM" id="MobiDB-lite"/>
    </source>
</evidence>
<feature type="compositionally biased region" description="Acidic residues" evidence="1">
    <location>
        <begin position="221"/>
        <end position="241"/>
    </location>
</feature>
<feature type="compositionally biased region" description="Basic and acidic residues" evidence="1">
    <location>
        <begin position="194"/>
        <end position="204"/>
    </location>
</feature>
<feature type="compositionally biased region" description="Basic and acidic residues" evidence="1">
    <location>
        <begin position="85"/>
        <end position="98"/>
    </location>
</feature>
<protein>
    <submittedName>
        <fullName evidence="2">Uncharacterized protein</fullName>
    </submittedName>
</protein>
<feature type="region of interest" description="Disordered" evidence="1">
    <location>
        <begin position="71"/>
        <end position="98"/>
    </location>
</feature>
<feature type="region of interest" description="Disordered" evidence="1">
    <location>
        <begin position="189"/>
        <end position="262"/>
    </location>
</feature>
<keyword evidence="3" id="KW-1185">Reference proteome</keyword>
<organism evidence="2 3">
    <name type="scientific">Mycena belliarum</name>
    <dbReference type="NCBI Taxonomy" id="1033014"/>
    <lineage>
        <taxon>Eukaryota</taxon>
        <taxon>Fungi</taxon>
        <taxon>Dikarya</taxon>
        <taxon>Basidiomycota</taxon>
        <taxon>Agaricomycotina</taxon>
        <taxon>Agaricomycetes</taxon>
        <taxon>Agaricomycetidae</taxon>
        <taxon>Agaricales</taxon>
        <taxon>Marasmiineae</taxon>
        <taxon>Mycenaceae</taxon>
        <taxon>Mycena</taxon>
    </lineage>
</organism>
<name>A0AAD6XIN2_9AGAR</name>
<reference evidence="2" key="1">
    <citation type="submission" date="2023-03" db="EMBL/GenBank/DDBJ databases">
        <title>Massive genome expansion in bonnet fungi (Mycena s.s.) driven by repeated elements and novel gene families across ecological guilds.</title>
        <authorList>
            <consortium name="Lawrence Berkeley National Laboratory"/>
            <person name="Harder C.B."/>
            <person name="Miyauchi S."/>
            <person name="Viragh M."/>
            <person name="Kuo A."/>
            <person name="Thoen E."/>
            <person name="Andreopoulos B."/>
            <person name="Lu D."/>
            <person name="Skrede I."/>
            <person name="Drula E."/>
            <person name="Henrissat B."/>
            <person name="Morin E."/>
            <person name="Kohler A."/>
            <person name="Barry K."/>
            <person name="LaButti K."/>
            <person name="Morin E."/>
            <person name="Salamov A."/>
            <person name="Lipzen A."/>
            <person name="Mereny Z."/>
            <person name="Hegedus B."/>
            <person name="Baldrian P."/>
            <person name="Stursova M."/>
            <person name="Weitz H."/>
            <person name="Taylor A."/>
            <person name="Grigoriev I.V."/>
            <person name="Nagy L.G."/>
            <person name="Martin F."/>
            <person name="Kauserud H."/>
        </authorList>
    </citation>
    <scope>NUCLEOTIDE SEQUENCE</scope>
    <source>
        <strain evidence="2">CBHHK173m</strain>
    </source>
</reference>
<proteinExistence type="predicted"/>
<feature type="compositionally biased region" description="Polar residues" evidence="1">
    <location>
        <begin position="8"/>
        <end position="28"/>
    </location>
</feature>
<dbReference type="Proteomes" id="UP001222325">
    <property type="component" value="Unassembled WGS sequence"/>
</dbReference>
<accession>A0AAD6XIN2</accession>
<dbReference type="EMBL" id="JARJCN010000114">
    <property type="protein sequence ID" value="KAJ7073434.1"/>
    <property type="molecule type" value="Genomic_DNA"/>
</dbReference>
<feature type="region of interest" description="Disordered" evidence="1">
    <location>
        <begin position="1"/>
        <end position="56"/>
    </location>
</feature>
<comment type="caution">
    <text evidence="2">The sequence shown here is derived from an EMBL/GenBank/DDBJ whole genome shotgun (WGS) entry which is preliminary data.</text>
</comment>
<evidence type="ECO:0000313" key="2">
    <source>
        <dbReference type="EMBL" id="KAJ7073434.1"/>
    </source>
</evidence>
<gene>
    <name evidence="2" type="ORF">B0H15DRAFT_935016</name>
</gene>